<protein>
    <recommendedName>
        <fullName evidence="2">histidine kinase</fullName>
        <ecNumber evidence="2">2.7.13.3</ecNumber>
    </recommendedName>
</protein>
<dbReference type="SUPFAM" id="SSF47384">
    <property type="entry name" value="Homodimeric domain of signal transducing histidine kinase"/>
    <property type="match status" value="1"/>
</dbReference>
<gene>
    <name evidence="9" type="ORF">COV54_03545</name>
</gene>
<evidence type="ECO:0000256" key="2">
    <source>
        <dbReference type="ARBA" id="ARBA00012438"/>
    </source>
</evidence>
<dbReference type="EMBL" id="PCWR01000071">
    <property type="protein sequence ID" value="PIR06004.1"/>
    <property type="molecule type" value="Genomic_DNA"/>
</dbReference>
<dbReference type="Gene3D" id="3.30.565.10">
    <property type="entry name" value="Histidine kinase-like ATPase, C-terminal domain"/>
    <property type="match status" value="1"/>
</dbReference>
<dbReference type="AlphaFoldDB" id="A0A2H0NAV4"/>
<dbReference type="PROSITE" id="PS50109">
    <property type="entry name" value="HIS_KIN"/>
    <property type="match status" value="1"/>
</dbReference>
<keyword evidence="3" id="KW-0597">Phosphoprotein</keyword>
<dbReference type="GO" id="GO:0000155">
    <property type="term" value="F:phosphorelay sensor kinase activity"/>
    <property type="evidence" value="ECO:0007669"/>
    <property type="project" value="InterPro"/>
</dbReference>
<feature type="non-terminal residue" evidence="9">
    <location>
        <position position="226"/>
    </location>
</feature>
<sequence>MEGKNICSKLNPFRECIEYNLGLWECPGFLFLIMGLANIVAMVATYFVANRYSDQPEIVALIVIIISAIFLVISYSITQGFDKLAQANKMKTEFVSVASHQLRTPLSSMRWALNLLLDEHFQGSEQEKTSYLESVQESAERMIKLVNDLLDVSRIEMGRMIFAPRQTNLYIIAQKIIGSLTPYAKANNVALTLDAPETLPNVFTDPDRILLVVQNLIENAIKYTKG</sequence>
<evidence type="ECO:0000256" key="7">
    <source>
        <dbReference type="SAM" id="Phobius"/>
    </source>
</evidence>
<evidence type="ECO:0000256" key="6">
    <source>
        <dbReference type="ARBA" id="ARBA00023012"/>
    </source>
</evidence>
<evidence type="ECO:0000313" key="9">
    <source>
        <dbReference type="EMBL" id="PIR06004.1"/>
    </source>
</evidence>
<dbReference type="Gene3D" id="1.10.287.130">
    <property type="match status" value="1"/>
</dbReference>
<keyword evidence="7" id="KW-0812">Transmembrane</keyword>
<dbReference type="InterPro" id="IPR036890">
    <property type="entry name" value="HATPase_C_sf"/>
</dbReference>
<feature type="transmembrane region" description="Helical" evidence="7">
    <location>
        <begin position="58"/>
        <end position="77"/>
    </location>
</feature>
<proteinExistence type="predicted"/>
<dbReference type="InterPro" id="IPR050736">
    <property type="entry name" value="Sensor_HK_Regulatory"/>
</dbReference>
<evidence type="ECO:0000313" key="10">
    <source>
        <dbReference type="Proteomes" id="UP000228867"/>
    </source>
</evidence>
<evidence type="ECO:0000256" key="4">
    <source>
        <dbReference type="ARBA" id="ARBA00022679"/>
    </source>
</evidence>
<dbReference type="SUPFAM" id="SSF55874">
    <property type="entry name" value="ATPase domain of HSP90 chaperone/DNA topoisomerase II/histidine kinase"/>
    <property type="match status" value="1"/>
</dbReference>
<feature type="domain" description="Histidine kinase" evidence="8">
    <location>
        <begin position="97"/>
        <end position="226"/>
    </location>
</feature>
<dbReference type="InterPro" id="IPR003661">
    <property type="entry name" value="HisK_dim/P_dom"/>
</dbReference>
<keyword evidence="7" id="KW-1133">Transmembrane helix</keyword>
<dbReference type="CDD" id="cd00082">
    <property type="entry name" value="HisKA"/>
    <property type="match status" value="1"/>
</dbReference>
<name>A0A2H0NAV4_9BACT</name>
<dbReference type="InterPro" id="IPR005467">
    <property type="entry name" value="His_kinase_dom"/>
</dbReference>
<keyword evidence="6" id="KW-0902">Two-component regulatory system</keyword>
<reference evidence="9 10" key="1">
    <citation type="submission" date="2017-09" db="EMBL/GenBank/DDBJ databases">
        <title>Depth-based differentiation of microbial function through sediment-hosted aquifers and enrichment of novel symbionts in the deep terrestrial subsurface.</title>
        <authorList>
            <person name="Probst A.J."/>
            <person name="Ladd B."/>
            <person name="Jarett J.K."/>
            <person name="Geller-Mcgrath D.E."/>
            <person name="Sieber C.M."/>
            <person name="Emerson J.B."/>
            <person name="Anantharaman K."/>
            <person name="Thomas B.C."/>
            <person name="Malmstrom R."/>
            <person name="Stieglmeier M."/>
            <person name="Klingl A."/>
            <person name="Woyke T."/>
            <person name="Ryan C.M."/>
            <person name="Banfield J.F."/>
        </authorList>
    </citation>
    <scope>NUCLEOTIDE SEQUENCE [LARGE SCALE GENOMIC DNA]</scope>
    <source>
        <strain evidence="9">CG11_big_fil_rev_8_21_14_0_20_38_23</strain>
    </source>
</reference>
<keyword evidence="5" id="KW-0418">Kinase</keyword>
<dbReference type="EC" id="2.7.13.3" evidence="2"/>
<comment type="caution">
    <text evidence="9">The sequence shown here is derived from an EMBL/GenBank/DDBJ whole genome shotgun (WGS) entry which is preliminary data.</text>
</comment>
<dbReference type="Pfam" id="PF00512">
    <property type="entry name" value="HisKA"/>
    <property type="match status" value="1"/>
</dbReference>
<feature type="transmembrane region" description="Helical" evidence="7">
    <location>
        <begin position="29"/>
        <end position="49"/>
    </location>
</feature>
<dbReference type="PANTHER" id="PTHR43711:SF1">
    <property type="entry name" value="HISTIDINE KINASE 1"/>
    <property type="match status" value="1"/>
</dbReference>
<dbReference type="FunFam" id="1.10.287.130:FF:000001">
    <property type="entry name" value="Two-component sensor histidine kinase"/>
    <property type="match status" value="1"/>
</dbReference>
<dbReference type="Proteomes" id="UP000228867">
    <property type="component" value="Unassembled WGS sequence"/>
</dbReference>
<dbReference type="SMART" id="SM00388">
    <property type="entry name" value="HisKA"/>
    <property type="match status" value="1"/>
</dbReference>
<comment type="catalytic activity">
    <reaction evidence="1">
        <text>ATP + protein L-histidine = ADP + protein N-phospho-L-histidine.</text>
        <dbReference type="EC" id="2.7.13.3"/>
    </reaction>
</comment>
<evidence type="ECO:0000256" key="5">
    <source>
        <dbReference type="ARBA" id="ARBA00022777"/>
    </source>
</evidence>
<dbReference type="PANTHER" id="PTHR43711">
    <property type="entry name" value="TWO-COMPONENT HISTIDINE KINASE"/>
    <property type="match status" value="1"/>
</dbReference>
<accession>A0A2H0NAV4</accession>
<keyword evidence="7" id="KW-0472">Membrane</keyword>
<organism evidence="9 10">
    <name type="scientific">Candidatus Jorgensenbacteria bacterium CG11_big_fil_rev_8_21_14_0_20_38_23</name>
    <dbReference type="NCBI Taxonomy" id="1974594"/>
    <lineage>
        <taxon>Bacteria</taxon>
        <taxon>Candidatus Joergenseniibacteriota</taxon>
    </lineage>
</organism>
<evidence type="ECO:0000259" key="8">
    <source>
        <dbReference type="PROSITE" id="PS50109"/>
    </source>
</evidence>
<dbReference type="InterPro" id="IPR036097">
    <property type="entry name" value="HisK_dim/P_sf"/>
</dbReference>
<keyword evidence="4" id="KW-0808">Transferase</keyword>
<evidence type="ECO:0000256" key="1">
    <source>
        <dbReference type="ARBA" id="ARBA00000085"/>
    </source>
</evidence>
<evidence type="ECO:0000256" key="3">
    <source>
        <dbReference type="ARBA" id="ARBA00022553"/>
    </source>
</evidence>